<comment type="caution">
    <text evidence="1">The sequence shown here is derived from an EMBL/GenBank/DDBJ whole genome shotgun (WGS) entry which is preliminary data.</text>
</comment>
<name>A0ACB7TDE0_HYAAI</name>
<proteinExistence type="predicted"/>
<reference evidence="1" key="1">
    <citation type="submission" date="2020-05" db="EMBL/GenBank/DDBJ databases">
        <title>Large-scale comparative analyses of tick genomes elucidate their genetic diversity and vector capacities.</title>
        <authorList>
            <person name="Jia N."/>
            <person name="Wang J."/>
            <person name="Shi W."/>
            <person name="Du L."/>
            <person name="Sun Y."/>
            <person name="Zhan W."/>
            <person name="Jiang J."/>
            <person name="Wang Q."/>
            <person name="Zhang B."/>
            <person name="Ji P."/>
            <person name="Sakyi L.B."/>
            <person name="Cui X."/>
            <person name="Yuan T."/>
            <person name="Jiang B."/>
            <person name="Yang W."/>
            <person name="Lam T.T.-Y."/>
            <person name="Chang Q."/>
            <person name="Ding S."/>
            <person name="Wang X."/>
            <person name="Zhu J."/>
            <person name="Ruan X."/>
            <person name="Zhao L."/>
            <person name="Wei J."/>
            <person name="Que T."/>
            <person name="Du C."/>
            <person name="Cheng J."/>
            <person name="Dai P."/>
            <person name="Han X."/>
            <person name="Huang E."/>
            <person name="Gao Y."/>
            <person name="Liu J."/>
            <person name="Shao H."/>
            <person name="Ye R."/>
            <person name="Li L."/>
            <person name="Wei W."/>
            <person name="Wang X."/>
            <person name="Wang C."/>
            <person name="Yang T."/>
            <person name="Huo Q."/>
            <person name="Li W."/>
            <person name="Guo W."/>
            <person name="Chen H."/>
            <person name="Zhou L."/>
            <person name="Ni X."/>
            <person name="Tian J."/>
            <person name="Zhou Y."/>
            <person name="Sheng Y."/>
            <person name="Liu T."/>
            <person name="Pan Y."/>
            <person name="Xia L."/>
            <person name="Li J."/>
            <person name="Zhao F."/>
            <person name="Cao W."/>
        </authorList>
    </citation>
    <scope>NUCLEOTIDE SEQUENCE</scope>
    <source>
        <strain evidence="1">Hyas-2018</strain>
    </source>
</reference>
<evidence type="ECO:0000313" key="2">
    <source>
        <dbReference type="Proteomes" id="UP000821845"/>
    </source>
</evidence>
<dbReference type="Proteomes" id="UP000821845">
    <property type="component" value="Chromosome 1"/>
</dbReference>
<accession>A0ACB7TDE0</accession>
<gene>
    <name evidence="1" type="ORF">HPB50_007020</name>
</gene>
<sequence>MEERLTMQSEEIVEKEAKIEDLKKKLLTMLSKISVEKEEQAYLVQAQCKTEAVLTATAQEFRLATEQVAAYCERQQHLLSSMREENGKLRQQLDASIGEVQTLSATMATRRADSYKVTDVTTKVANTGTAVMSTIQRYTESLVQSSGDLYSNVAALHQNSAKTVRDCLVRAQEASCNLLDIHKTMEEKISDEVASTSTRFAEQKRVGDEKMAAFTSAVSKAVTAGTFTAEGQAEKEKALACSLDAAVSDTCGELLSICHRGSIETAHALNFSDSLRTDISNNMGKCSYAVSDFIYNDVQEYVPTGLTPQRRDYLFPTELAETSPHERIVSRLRTAVDFNAAADPSFASSVETDATASEAKPHDFSE</sequence>
<dbReference type="EMBL" id="CM023481">
    <property type="protein sequence ID" value="KAH6945073.1"/>
    <property type="molecule type" value="Genomic_DNA"/>
</dbReference>
<protein>
    <submittedName>
        <fullName evidence="1">Uncharacterized protein</fullName>
    </submittedName>
</protein>
<organism evidence="1 2">
    <name type="scientific">Hyalomma asiaticum</name>
    <name type="common">Tick</name>
    <dbReference type="NCBI Taxonomy" id="266040"/>
    <lineage>
        <taxon>Eukaryota</taxon>
        <taxon>Metazoa</taxon>
        <taxon>Ecdysozoa</taxon>
        <taxon>Arthropoda</taxon>
        <taxon>Chelicerata</taxon>
        <taxon>Arachnida</taxon>
        <taxon>Acari</taxon>
        <taxon>Parasitiformes</taxon>
        <taxon>Ixodida</taxon>
        <taxon>Ixodoidea</taxon>
        <taxon>Ixodidae</taxon>
        <taxon>Hyalomminae</taxon>
        <taxon>Hyalomma</taxon>
    </lineage>
</organism>
<keyword evidence="2" id="KW-1185">Reference proteome</keyword>
<evidence type="ECO:0000313" key="1">
    <source>
        <dbReference type="EMBL" id="KAH6945073.1"/>
    </source>
</evidence>